<feature type="transmembrane region" description="Helical" evidence="1">
    <location>
        <begin position="27"/>
        <end position="44"/>
    </location>
</feature>
<accession>A0ABU7KHU4</accession>
<name>A0ABU7KHU4_9ACTN</name>
<dbReference type="EMBL" id="JAUZMY010000069">
    <property type="protein sequence ID" value="MEE2041773.1"/>
    <property type="molecule type" value="Genomic_DNA"/>
</dbReference>
<keyword evidence="3" id="KW-1185">Reference proteome</keyword>
<feature type="transmembrane region" description="Helical" evidence="1">
    <location>
        <begin position="131"/>
        <end position="152"/>
    </location>
</feature>
<organism evidence="2 3">
    <name type="scientific">Nocardiopsis codii</name>
    <dbReference type="NCBI Taxonomy" id="3065942"/>
    <lineage>
        <taxon>Bacteria</taxon>
        <taxon>Bacillati</taxon>
        <taxon>Actinomycetota</taxon>
        <taxon>Actinomycetes</taxon>
        <taxon>Streptosporangiales</taxon>
        <taxon>Nocardiopsidaceae</taxon>
        <taxon>Nocardiopsis</taxon>
    </lineage>
</organism>
<dbReference type="RefSeq" id="WP_330095524.1">
    <property type="nucleotide sequence ID" value="NZ_JAUZMY010000069.1"/>
</dbReference>
<evidence type="ECO:0000256" key="1">
    <source>
        <dbReference type="SAM" id="Phobius"/>
    </source>
</evidence>
<keyword evidence="1" id="KW-1133">Transmembrane helix</keyword>
<sequence length="244" mass="27421">MTTSTAKPPPSGTGRERPAARWWERPWIAPLALLCGIFVAFSVPPYARLDPATAPIPIWEEPVWYYPMLLSHIFGGTVLMALVILQVWPWIRRNHPAVHRWSGRVYVMFGIPFVGVPALLIAPHSHGGTSVAIINVLWATAWLAFTSIGYVMARRRRYATHREWMLRSFALILSIPLARVSVPLLTIAMLPRLESGYGGDLEALILDIAPGAAFLNTVLPLLFVEWWLKYRRPGGRGARRQRTG</sequence>
<proteinExistence type="predicted"/>
<feature type="transmembrane region" description="Helical" evidence="1">
    <location>
        <begin position="64"/>
        <end position="85"/>
    </location>
</feature>
<dbReference type="Pfam" id="PF10067">
    <property type="entry name" value="DUF2306"/>
    <property type="match status" value="1"/>
</dbReference>
<evidence type="ECO:0000313" key="2">
    <source>
        <dbReference type="EMBL" id="MEE2041773.1"/>
    </source>
</evidence>
<feature type="transmembrane region" description="Helical" evidence="1">
    <location>
        <begin position="105"/>
        <end position="125"/>
    </location>
</feature>
<keyword evidence="1" id="KW-0472">Membrane</keyword>
<dbReference type="InterPro" id="IPR018750">
    <property type="entry name" value="DUF2306_membrane"/>
</dbReference>
<evidence type="ECO:0000313" key="3">
    <source>
        <dbReference type="Proteomes" id="UP001356095"/>
    </source>
</evidence>
<keyword evidence="1" id="KW-0812">Transmembrane</keyword>
<protein>
    <submittedName>
        <fullName evidence="2">DUF2306 domain-containing protein</fullName>
    </submittedName>
</protein>
<dbReference type="Proteomes" id="UP001356095">
    <property type="component" value="Unassembled WGS sequence"/>
</dbReference>
<gene>
    <name evidence="2" type="ORF">Q8791_31580</name>
</gene>
<feature type="transmembrane region" description="Helical" evidence="1">
    <location>
        <begin position="164"/>
        <end position="188"/>
    </location>
</feature>
<reference evidence="2 3" key="1">
    <citation type="submission" date="2023-08" db="EMBL/GenBank/DDBJ databases">
        <authorList>
            <person name="Girao M."/>
            <person name="Carvalho M.F."/>
        </authorList>
    </citation>
    <scope>NUCLEOTIDE SEQUENCE [LARGE SCALE GENOMIC DNA]</scope>
    <source>
        <strain evidence="2 3">CT-R113</strain>
    </source>
</reference>
<comment type="caution">
    <text evidence="2">The sequence shown here is derived from an EMBL/GenBank/DDBJ whole genome shotgun (WGS) entry which is preliminary data.</text>
</comment>
<feature type="transmembrane region" description="Helical" evidence="1">
    <location>
        <begin position="208"/>
        <end position="228"/>
    </location>
</feature>